<gene>
    <name evidence="6" type="ORF">KEU06_20505</name>
</gene>
<dbReference type="AlphaFoldDB" id="A0A942E9M7"/>
<evidence type="ECO:0000313" key="6">
    <source>
        <dbReference type="EMBL" id="MBS3650997.1"/>
    </source>
</evidence>
<evidence type="ECO:0000313" key="7">
    <source>
        <dbReference type="Proteomes" id="UP000680348"/>
    </source>
</evidence>
<dbReference type="Gene3D" id="1.10.357.10">
    <property type="entry name" value="Tetracycline Repressor, domain 2"/>
    <property type="match status" value="1"/>
</dbReference>
<comment type="caution">
    <text evidence="6">The sequence shown here is derived from an EMBL/GenBank/DDBJ whole genome shotgun (WGS) entry which is preliminary data.</text>
</comment>
<protein>
    <submittedName>
        <fullName evidence="6">TetR/AcrR family transcriptional regulator</fullName>
    </submittedName>
</protein>
<dbReference type="InterPro" id="IPR036271">
    <property type="entry name" value="Tet_transcr_reg_TetR-rel_C_sf"/>
</dbReference>
<dbReference type="SUPFAM" id="SSF48498">
    <property type="entry name" value="Tetracyclin repressor-like, C-terminal domain"/>
    <property type="match status" value="1"/>
</dbReference>
<feature type="DNA-binding region" description="H-T-H motif" evidence="4">
    <location>
        <begin position="39"/>
        <end position="58"/>
    </location>
</feature>
<dbReference type="PANTHER" id="PTHR30055">
    <property type="entry name" value="HTH-TYPE TRANSCRIPTIONAL REGULATOR RUTR"/>
    <property type="match status" value="1"/>
</dbReference>
<evidence type="ECO:0000256" key="3">
    <source>
        <dbReference type="ARBA" id="ARBA00023163"/>
    </source>
</evidence>
<evidence type="ECO:0000256" key="2">
    <source>
        <dbReference type="ARBA" id="ARBA00023125"/>
    </source>
</evidence>
<accession>A0A942E9M7</accession>
<keyword evidence="1" id="KW-0805">Transcription regulation</keyword>
<dbReference type="GO" id="GO:0003700">
    <property type="term" value="F:DNA-binding transcription factor activity"/>
    <property type="evidence" value="ECO:0007669"/>
    <property type="project" value="TreeGrafter"/>
</dbReference>
<dbReference type="Gene3D" id="1.10.10.60">
    <property type="entry name" value="Homeodomain-like"/>
    <property type="match status" value="1"/>
</dbReference>
<reference evidence="6" key="1">
    <citation type="submission" date="2021-04" db="EMBL/GenBank/DDBJ databases">
        <title>Pseudaminobacter soli sp. nov., isolated from paddy soil contaminated by heavy metals.</title>
        <authorList>
            <person name="Zhang K."/>
        </authorList>
    </citation>
    <scope>NUCLEOTIDE SEQUENCE</scope>
    <source>
        <strain evidence="6">19-2017</strain>
    </source>
</reference>
<dbReference type="PROSITE" id="PS50977">
    <property type="entry name" value="HTH_TETR_2"/>
    <property type="match status" value="1"/>
</dbReference>
<evidence type="ECO:0000256" key="1">
    <source>
        <dbReference type="ARBA" id="ARBA00023015"/>
    </source>
</evidence>
<dbReference type="SUPFAM" id="SSF46689">
    <property type="entry name" value="Homeodomain-like"/>
    <property type="match status" value="1"/>
</dbReference>
<evidence type="ECO:0000259" key="5">
    <source>
        <dbReference type="PROSITE" id="PS50977"/>
    </source>
</evidence>
<keyword evidence="3" id="KW-0804">Transcription</keyword>
<organism evidence="6 7">
    <name type="scientific">Pseudaminobacter soli</name>
    <name type="common">ex Zhang et al. 2022</name>
    <dbReference type="NCBI Taxonomy" id="2831468"/>
    <lineage>
        <taxon>Bacteria</taxon>
        <taxon>Pseudomonadati</taxon>
        <taxon>Pseudomonadota</taxon>
        <taxon>Alphaproteobacteria</taxon>
        <taxon>Hyphomicrobiales</taxon>
        <taxon>Phyllobacteriaceae</taxon>
        <taxon>Pseudaminobacter</taxon>
    </lineage>
</organism>
<feature type="domain" description="HTH tetR-type" evidence="5">
    <location>
        <begin position="16"/>
        <end position="76"/>
    </location>
</feature>
<dbReference type="GO" id="GO:0000976">
    <property type="term" value="F:transcription cis-regulatory region binding"/>
    <property type="evidence" value="ECO:0007669"/>
    <property type="project" value="TreeGrafter"/>
</dbReference>
<dbReference type="PANTHER" id="PTHR30055:SF234">
    <property type="entry name" value="HTH-TYPE TRANSCRIPTIONAL REGULATOR BETI"/>
    <property type="match status" value="1"/>
</dbReference>
<dbReference type="Pfam" id="PF00440">
    <property type="entry name" value="TetR_N"/>
    <property type="match status" value="1"/>
</dbReference>
<dbReference type="InterPro" id="IPR001647">
    <property type="entry name" value="HTH_TetR"/>
</dbReference>
<keyword evidence="7" id="KW-1185">Reference proteome</keyword>
<dbReference type="RefSeq" id="WP_210320253.1">
    <property type="nucleotide sequence ID" value="NZ_JABVCF010000011.1"/>
</dbReference>
<sequence>MPTKKTIAAPAGVRAGSMRDSIKLVATELLIRHGYHGTSFRNIADRLDTTTTNIHYHFGNKEKLVEEVLRDYVDATVARHEEIWQDPAHSLQEKLAAVAEFNYHRYSAFNKDRKGNRPWSLIGRLRLDGEILGEEAKECLSLFTVRVHESIKVAVRLARWKGELRADAPLDDIALLILNIVNSSSVFTQDAGSFDRLEQFFETFSRVVLGAYASPAGE</sequence>
<dbReference type="InterPro" id="IPR009057">
    <property type="entry name" value="Homeodomain-like_sf"/>
</dbReference>
<dbReference type="EMBL" id="JAGWCR010000011">
    <property type="protein sequence ID" value="MBS3650997.1"/>
    <property type="molecule type" value="Genomic_DNA"/>
</dbReference>
<dbReference type="Proteomes" id="UP000680348">
    <property type="component" value="Unassembled WGS sequence"/>
</dbReference>
<keyword evidence="2 4" id="KW-0238">DNA-binding</keyword>
<proteinExistence type="predicted"/>
<name>A0A942E9M7_9HYPH</name>
<dbReference type="InterPro" id="IPR050109">
    <property type="entry name" value="HTH-type_TetR-like_transc_reg"/>
</dbReference>
<evidence type="ECO:0000256" key="4">
    <source>
        <dbReference type="PROSITE-ProRule" id="PRU00335"/>
    </source>
</evidence>